<evidence type="ECO:0000256" key="2">
    <source>
        <dbReference type="ARBA" id="ARBA00023002"/>
    </source>
</evidence>
<evidence type="ECO:0000256" key="1">
    <source>
        <dbReference type="ARBA" id="ARBA00006382"/>
    </source>
</evidence>
<dbReference type="PRINTS" id="PR00082">
    <property type="entry name" value="GLFDHDRGNASE"/>
</dbReference>
<evidence type="ECO:0000313" key="6">
    <source>
        <dbReference type="EMBL" id="KIG12575.1"/>
    </source>
</evidence>
<evidence type="ECO:0000259" key="5">
    <source>
        <dbReference type="SMART" id="SM00839"/>
    </source>
</evidence>
<dbReference type="InterPro" id="IPR006096">
    <property type="entry name" value="Glu/Leu/Phe/Val/Trp_DH_C"/>
</dbReference>
<dbReference type="InterPro" id="IPR036291">
    <property type="entry name" value="NAD(P)-bd_dom_sf"/>
</dbReference>
<dbReference type="Pfam" id="PF00208">
    <property type="entry name" value="ELFV_dehydrog"/>
    <property type="match status" value="1"/>
</dbReference>
<dbReference type="InterPro" id="IPR046346">
    <property type="entry name" value="Aminoacid_DH-like_N_sf"/>
</dbReference>
<comment type="caution">
    <text evidence="6">The sequence shown here is derived from an EMBL/GenBank/DDBJ whole genome shotgun (WGS) entry which is preliminary data.</text>
</comment>
<dbReference type="GO" id="GO:0016639">
    <property type="term" value="F:oxidoreductase activity, acting on the CH-NH2 group of donors, NAD or NADP as acceptor"/>
    <property type="evidence" value="ECO:0007669"/>
    <property type="project" value="InterPro"/>
</dbReference>
<dbReference type="InterPro" id="IPR016211">
    <property type="entry name" value="Glu/Phe/Leu/Val/Trp_DH_bac/arc"/>
</dbReference>
<dbReference type="SMART" id="SM00839">
    <property type="entry name" value="ELFV_dehydrog"/>
    <property type="match status" value="1"/>
</dbReference>
<protein>
    <submittedName>
        <fullName evidence="6">Leucine dehydrogenase</fullName>
    </submittedName>
</protein>
<accession>A0A0C2CSF8</accession>
<dbReference type="PANTHER" id="PTHR42722:SF1">
    <property type="entry name" value="VALINE DEHYDROGENASE"/>
    <property type="match status" value="1"/>
</dbReference>
<dbReference type="Pfam" id="PF02812">
    <property type="entry name" value="ELFV_dehydrog_N"/>
    <property type="match status" value="1"/>
</dbReference>
<evidence type="ECO:0000256" key="3">
    <source>
        <dbReference type="ARBA" id="ARBA00023027"/>
    </source>
</evidence>
<dbReference type="SUPFAM" id="SSF51735">
    <property type="entry name" value="NAD(P)-binding Rossmann-fold domains"/>
    <property type="match status" value="1"/>
</dbReference>
<dbReference type="Gene3D" id="3.40.50.720">
    <property type="entry name" value="NAD(P)-binding Rossmann-like Domain"/>
    <property type="match status" value="1"/>
</dbReference>
<dbReference type="PANTHER" id="PTHR42722">
    <property type="entry name" value="LEUCINE DEHYDROGENASE"/>
    <property type="match status" value="1"/>
</dbReference>
<evidence type="ECO:0000256" key="4">
    <source>
        <dbReference type="RuleBase" id="RU004417"/>
    </source>
</evidence>
<gene>
    <name evidence="6" type="ORF">DB30_01238</name>
</gene>
<evidence type="ECO:0000313" key="7">
    <source>
        <dbReference type="Proteomes" id="UP000031599"/>
    </source>
</evidence>
<feature type="domain" description="Glutamate/phenylalanine/leucine/valine/L-tryptophan dehydrogenase C-terminal" evidence="5">
    <location>
        <begin position="197"/>
        <end position="422"/>
    </location>
</feature>
<dbReference type="GO" id="GO:0006520">
    <property type="term" value="P:amino acid metabolic process"/>
    <property type="evidence" value="ECO:0007669"/>
    <property type="project" value="InterPro"/>
</dbReference>
<comment type="similarity">
    <text evidence="1 4">Belongs to the Glu/Leu/Phe/Val dehydrogenases family.</text>
</comment>
<dbReference type="RefSeq" id="WP_052557452.1">
    <property type="nucleotide sequence ID" value="NZ_JMCC02000125.1"/>
</dbReference>
<reference evidence="6 7" key="1">
    <citation type="submission" date="2014-12" db="EMBL/GenBank/DDBJ databases">
        <title>Genome assembly of Enhygromyxa salina DSM 15201.</title>
        <authorList>
            <person name="Sharma G."/>
            <person name="Subramanian S."/>
        </authorList>
    </citation>
    <scope>NUCLEOTIDE SEQUENCE [LARGE SCALE GENOMIC DNA]</scope>
    <source>
        <strain evidence="6 7">DSM 15201</strain>
    </source>
</reference>
<name>A0A0C2CSF8_9BACT</name>
<dbReference type="SUPFAM" id="SSF53223">
    <property type="entry name" value="Aminoacid dehydrogenase-like, N-terminal domain"/>
    <property type="match status" value="1"/>
</dbReference>
<dbReference type="EMBL" id="JMCC02000125">
    <property type="protein sequence ID" value="KIG12575.1"/>
    <property type="molecule type" value="Genomic_DNA"/>
</dbReference>
<dbReference type="InterPro" id="IPR006095">
    <property type="entry name" value="Glu/Leu/Phe/Val/Trp_DH"/>
</dbReference>
<keyword evidence="3" id="KW-0520">NAD</keyword>
<dbReference type="Gene3D" id="3.40.50.10860">
    <property type="entry name" value="Leucine Dehydrogenase, chain A, domain 1"/>
    <property type="match status" value="1"/>
</dbReference>
<dbReference type="Proteomes" id="UP000031599">
    <property type="component" value="Unassembled WGS sequence"/>
</dbReference>
<sequence>MSGAALLECSPEQFTARLREAGGRACLTWDHEQGRVRPSHPWLAEVATWLAGDARDFHRHEGVFMAVGPETGALMTATVHTSVRGQAAGGLRQWPYATIQELLRDGLRLSLGMSRKNALAGLWWGGGKGIIARQSVEQARDPGYRRALYREYGAFTTSLRGVYITAEDVGTQPEDLAAVFETTRFATCVPPSVGGSGNPSPATAKGVVCAIEAALDHCGRGSVAGKTIAMQGAGNVATYMIEELLGRGVGRVIAAEISAERCELLRRRFAKAPVELRHTEIGDVSIFAEPCDVLAPNALGGVLDPTTIPMIQAPIVCGAANNQLLDDRRDDKALAARGIVYVPDFVANRMGIVNCANEQYGQIGGPDKDPAIERHFSRDWDNAVFVVTKRILAHAQTSGMTTAAAANELADEAGRQPHPIWGHRGRAIIDGLLADGWAG</sequence>
<dbReference type="InterPro" id="IPR006097">
    <property type="entry name" value="Glu/Leu/Phe/Val/Trp_DH_dimer"/>
</dbReference>
<organism evidence="6 7">
    <name type="scientific">Enhygromyxa salina</name>
    <dbReference type="NCBI Taxonomy" id="215803"/>
    <lineage>
        <taxon>Bacteria</taxon>
        <taxon>Pseudomonadati</taxon>
        <taxon>Myxococcota</taxon>
        <taxon>Polyangia</taxon>
        <taxon>Nannocystales</taxon>
        <taxon>Nannocystaceae</taxon>
        <taxon>Enhygromyxa</taxon>
    </lineage>
</organism>
<dbReference type="AlphaFoldDB" id="A0A0C2CSF8"/>
<proteinExistence type="inferred from homology"/>
<keyword evidence="2 4" id="KW-0560">Oxidoreductase</keyword>